<dbReference type="InterPro" id="IPR022742">
    <property type="entry name" value="Hydrolase_4"/>
</dbReference>
<evidence type="ECO:0000313" key="4">
    <source>
        <dbReference type="Proteomes" id="UP000001610"/>
    </source>
</evidence>
<dbReference type="InParanoid" id="G3JPF2"/>
<dbReference type="eggNOG" id="ENOG502RZEK">
    <property type="taxonomic scope" value="Eukaryota"/>
</dbReference>
<name>G3JPF2_CORMM</name>
<dbReference type="InterPro" id="IPR029058">
    <property type="entry name" value="AB_hydrolase_fold"/>
</dbReference>
<dbReference type="OMA" id="RYPYGHF"/>
<dbReference type="SUPFAM" id="SSF53474">
    <property type="entry name" value="alpha/beta-Hydrolases"/>
    <property type="match status" value="1"/>
</dbReference>
<dbReference type="PANTHER" id="PTHR47751:SF2">
    <property type="entry name" value="DLTD N-TERMINAL DOMAIN PROTEIN (AFU_ORTHOLOGUE AFUA_8G00380)-RELATED"/>
    <property type="match status" value="1"/>
</dbReference>
<dbReference type="InterPro" id="IPR051411">
    <property type="entry name" value="Polyketide_trans_af380"/>
</dbReference>
<accession>G3JPF2</accession>
<dbReference type="PANTHER" id="PTHR47751">
    <property type="entry name" value="SUPERFAMILY HYDROLASE, PUTATIVE (AFU_ORTHOLOGUE AFUA_2G16580)-RELATED"/>
    <property type="match status" value="1"/>
</dbReference>
<dbReference type="Proteomes" id="UP000001610">
    <property type="component" value="Unassembled WGS sequence"/>
</dbReference>
<evidence type="ECO:0000313" key="3">
    <source>
        <dbReference type="EMBL" id="EGX89762.1"/>
    </source>
</evidence>
<dbReference type="RefSeq" id="XP_006673217.1">
    <property type="nucleotide sequence ID" value="XM_006673154.1"/>
</dbReference>
<dbReference type="ESTHER" id="cormm-g3jpf2">
    <property type="family name" value="Thiohydrolase"/>
</dbReference>
<dbReference type="KEGG" id="cmt:CCM_08015"/>
<proteinExistence type="inferred from homology"/>
<dbReference type="OrthoDB" id="2498029at2759"/>
<dbReference type="HOGENOM" id="CLU_048587_1_1_1"/>
<dbReference type="VEuPathDB" id="FungiDB:CCM_08015"/>
<protein>
    <submittedName>
        <fullName evidence="3">DltD N-terminal domain protein</fullName>
    </submittedName>
</protein>
<dbReference type="EMBL" id="JH126404">
    <property type="protein sequence ID" value="EGX89762.1"/>
    <property type="molecule type" value="Genomic_DNA"/>
</dbReference>
<evidence type="ECO:0000259" key="2">
    <source>
        <dbReference type="Pfam" id="PF12146"/>
    </source>
</evidence>
<dbReference type="Pfam" id="PF12146">
    <property type="entry name" value="Hydrolase_4"/>
    <property type="match status" value="1"/>
</dbReference>
<sequence length="337" mass="36763">MFILSVDHVFSLILTRGFETAQLVISESGEFSAVQVVMAPPFQVVESKTIDGTIIRGRFYAVDGKGPVIIMTPGFNCVKEMLLPDIAEIFQSQGFNAYVYDPRSIGDSDGTPKNLIDPLQQAEDLTDIITHISSLPSVESSQIALWGMSFGGTVSATAAAVDRRVKALVMVCPILSFYQAEKREKAFLQLMRDRQSQLRGNEPFMLPPFNSKGENPIGMAGSGGPGGLEAYGFMGAIIDRGAPNFRNKIALQTYQKLAMWQPKEILKLVDKTPVMMVTPELDTMSPPEEQKAAFALFPQTKTFLEAKGKGHLTVLSGEGSDKVVDAMAEFVREILGS</sequence>
<dbReference type="Gene3D" id="3.40.50.1820">
    <property type="entry name" value="alpha/beta hydrolase"/>
    <property type="match status" value="1"/>
</dbReference>
<evidence type="ECO:0000256" key="1">
    <source>
        <dbReference type="ARBA" id="ARBA00029464"/>
    </source>
</evidence>
<reference evidence="3 4" key="1">
    <citation type="journal article" date="2011" name="Genome Biol.">
        <title>Genome sequence of the insect pathogenic fungus Cordyceps militaris, a valued traditional Chinese medicine.</title>
        <authorList>
            <person name="Zheng P."/>
            <person name="Xia Y."/>
            <person name="Xiao G."/>
            <person name="Xiong C."/>
            <person name="Hu X."/>
            <person name="Zhang S."/>
            <person name="Zheng H."/>
            <person name="Huang Y."/>
            <person name="Zhou Y."/>
            <person name="Wang S."/>
            <person name="Zhao G.P."/>
            <person name="Liu X."/>
            <person name="St Leger R.J."/>
            <person name="Wang C."/>
        </authorList>
    </citation>
    <scope>NUCLEOTIDE SEQUENCE [LARGE SCALE GENOMIC DNA]</scope>
    <source>
        <strain evidence="3 4">CM01</strain>
    </source>
</reference>
<comment type="similarity">
    <text evidence="1">Belongs to the polyketide transferase af380 family.</text>
</comment>
<keyword evidence="4" id="KW-1185">Reference proteome</keyword>
<dbReference type="GeneID" id="18170024"/>
<organism evidence="3 4">
    <name type="scientific">Cordyceps militaris (strain CM01)</name>
    <name type="common">Caterpillar fungus</name>
    <dbReference type="NCBI Taxonomy" id="983644"/>
    <lineage>
        <taxon>Eukaryota</taxon>
        <taxon>Fungi</taxon>
        <taxon>Dikarya</taxon>
        <taxon>Ascomycota</taxon>
        <taxon>Pezizomycotina</taxon>
        <taxon>Sordariomycetes</taxon>
        <taxon>Hypocreomycetidae</taxon>
        <taxon>Hypocreales</taxon>
        <taxon>Cordycipitaceae</taxon>
        <taxon>Cordyceps</taxon>
    </lineage>
</organism>
<feature type="domain" description="Serine aminopeptidase S33" evidence="2">
    <location>
        <begin position="85"/>
        <end position="192"/>
    </location>
</feature>
<dbReference type="Gene3D" id="1.10.10.800">
    <property type="match status" value="1"/>
</dbReference>
<gene>
    <name evidence="3" type="ORF">CCM_08015</name>
</gene>
<dbReference type="AlphaFoldDB" id="G3JPF2"/>